<organism evidence="2 3">
    <name type="scientific">Mycena rosella</name>
    <name type="common">Pink bonnet</name>
    <name type="synonym">Agaricus rosellus</name>
    <dbReference type="NCBI Taxonomy" id="1033263"/>
    <lineage>
        <taxon>Eukaryota</taxon>
        <taxon>Fungi</taxon>
        <taxon>Dikarya</taxon>
        <taxon>Basidiomycota</taxon>
        <taxon>Agaricomycotina</taxon>
        <taxon>Agaricomycetes</taxon>
        <taxon>Agaricomycetidae</taxon>
        <taxon>Agaricales</taxon>
        <taxon>Marasmiineae</taxon>
        <taxon>Mycenaceae</taxon>
        <taxon>Mycena</taxon>
    </lineage>
</organism>
<accession>A0AAD7GE59</accession>
<dbReference type="InterPro" id="IPR037830">
    <property type="entry name" value="ZZZ3"/>
</dbReference>
<keyword evidence="3" id="KW-1185">Reference proteome</keyword>
<dbReference type="EMBL" id="JARKIE010000123">
    <property type="protein sequence ID" value="KAJ7680151.1"/>
    <property type="molecule type" value="Genomic_DNA"/>
</dbReference>
<evidence type="ECO:0008006" key="4">
    <source>
        <dbReference type="Google" id="ProtNLM"/>
    </source>
</evidence>
<proteinExistence type="predicted"/>
<gene>
    <name evidence="2" type="ORF">B0H17DRAFT_1015172</name>
</gene>
<evidence type="ECO:0000313" key="3">
    <source>
        <dbReference type="Proteomes" id="UP001221757"/>
    </source>
</evidence>
<feature type="region of interest" description="Disordered" evidence="1">
    <location>
        <begin position="1"/>
        <end position="24"/>
    </location>
</feature>
<feature type="compositionally biased region" description="Polar residues" evidence="1">
    <location>
        <begin position="1"/>
        <end position="11"/>
    </location>
</feature>
<protein>
    <recommendedName>
        <fullName evidence="4">Myb-like domain-containing protein</fullName>
    </recommendedName>
</protein>
<evidence type="ECO:0000313" key="2">
    <source>
        <dbReference type="EMBL" id="KAJ7680151.1"/>
    </source>
</evidence>
<comment type="caution">
    <text evidence="2">The sequence shown here is derived from an EMBL/GenBank/DDBJ whole genome shotgun (WGS) entry which is preliminary data.</text>
</comment>
<dbReference type="Proteomes" id="UP001221757">
    <property type="component" value="Unassembled WGS sequence"/>
</dbReference>
<feature type="region of interest" description="Disordered" evidence="1">
    <location>
        <begin position="193"/>
        <end position="213"/>
    </location>
</feature>
<dbReference type="PANTHER" id="PTHR22705">
    <property type="entry name" value="ZINC FINGER, ZZ DOMAIN CONTAINING 3"/>
    <property type="match status" value="1"/>
</dbReference>
<evidence type="ECO:0000256" key="1">
    <source>
        <dbReference type="SAM" id="MobiDB-lite"/>
    </source>
</evidence>
<dbReference type="PANTHER" id="PTHR22705:SF0">
    <property type="entry name" value="ZZ-TYPE ZINC FINGER-CONTAINING PROTEIN 3"/>
    <property type="match status" value="1"/>
</dbReference>
<name>A0AAD7GE59_MYCRO</name>
<reference evidence="2" key="1">
    <citation type="submission" date="2023-03" db="EMBL/GenBank/DDBJ databases">
        <title>Massive genome expansion in bonnet fungi (Mycena s.s.) driven by repeated elements and novel gene families across ecological guilds.</title>
        <authorList>
            <consortium name="Lawrence Berkeley National Laboratory"/>
            <person name="Harder C.B."/>
            <person name="Miyauchi S."/>
            <person name="Viragh M."/>
            <person name="Kuo A."/>
            <person name="Thoen E."/>
            <person name="Andreopoulos B."/>
            <person name="Lu D."/>
            <person name="Skrede I."/>
            <person name="Drula E."/>
            <person name="Henrissat B."/>
            <person name="Morin E."/>
            <person name="Kohler A."/>
            <person name="Barry K."/>
            <person name="LaButti K."/>
            <person name="Morin E."/>
            <person name="Salamov A."/>
            <person name="Lipzen A."/>
            <person name="Mereny Z."/>
            <person name="Hegedus B."/>
            <person name="Baldrian P."/>
            <person name="Stursova M."/>
            <person name="Weitz H."/>
            <person name="Taylor A."/>
            <person name="Grigoriev I.V."/>
            <person name="Nagy L.G."/>
            <person name="Martin F."/>
            <person name="Kauserud H."/>
        </authorList>
    </citation>
    <scope>NUCLEOTIDE SEQUENCE</scope>
    <source>
        <strain evidence="2">CBHHK067</strain>
    </source>
</reference>
<dbReference type="AlphaFoldDB" id="A0AAD7GE59"/>
<sequence>MRVWARTNTRAQGREVSATTAQAPAPKQQRLKLILSARSAPAAAASINAHTRSCRLIPCLHFPSHRPISCRRRRPRRPLAHRRQRTLFPRRPAAKNEEEDVDAPRTVLGKRRASAATAQKQDTYEVMWHASEQNLLERLLPARDAKRYQKISIAMGRRRTPRQVSSRVQKYRQKLKQFGVGVDGGAGEASSYLSSKRYRLPYPPLPQSSRDSR</sequence>